<evidence type="ECO:0000259" key="16">
    <source>
        <dbReference type="Pfam" id="PF07715"/>
    </source>
</evidence>
<dbReference type="InterPro" id="IPR010916">
    <property type="entry name" value="TonB_box_CS"/>
</dbReference>
<dbReference type="Gene3D" id="2.40.170.20">
    <property type="entry name" value="TonB-dependent receptor, beta-barrel domain"/>
    <property type="match status" value="1"/>
</dbReference>
<evidence type="ECO:0000256" key="8">
    <source>
        <dbReference type="ARBA" id="ARBA00023077"/>
    </source>
</evidence>
<evidence type="ECO:0000313" key="17">
    <source>
        <dbReference type="EMBL" id="AKC86333.1"/>
    </source>
</evidence>
<accession>A0A0E3Z2Q4</accession>
<keyword evidence="7" id="KW-0406">Ion transport</keyword>
<protein>
    <recommendedName>
        <fullName evidence="19">TonB-dependent receptor</fullName>
    </recommendedName>
</protein>
<evidence type="ECO:0000256" key="11">
    <source>
        <dbReference type="PROSITE-ProRule" id="PRU01360"/>
    </source>
</evidence>
<evidence type="ECO:0000256" key="12">
    <source>
        <dbReference type="PROSITE-ProRule" id="PRU10143"/>
    </source>
</evidence>
<evidence type="ECO:0000256" key="2">
    <source>
        <dbReference type="ARBA" id="ARBA00022448"/>
    </source>
</evidence>
<feature type="domain" description="TonB-dependent receptor-like beta-barrel" evidence="15">
    <location>
        <begin position="288"/>
        <end position="746"/>
    </location>
</feature>
<evidence type="ECO:0000256" key="3">
    <source>
        <dbReference type="ARBA" id="ARBA00022452"/>
    </source>
</evidence>
<evidence type="ECO:0000256" key="7">
    <source>
        <dbReference type="ARBA" id="ARBA00023065"/>
    </source>
</evidence>
<reference evidence="17 18" key="1">
    <citation type="journal article" date="2015" name="Genome Announc.">
        <title>Complete Genome Sequence of Pseudoxanthomonas suwonensis Strain J1, a Cellulose-Degrading Bacterium Isolated from Leaf- and Wood-Enriched Soil.</title>
        <authorList>
            <person name="Hou L."/>
            <person name="Jiang J."/>
            <person name="Xu Z."/>
            <person name="Zhou Y."/>
            <person name="Leung F.C."/>
        </authorList>
    </citation>
    <scope>NUCLEOTIDE SEQUENCE [LARGE SCALE GENOMIC DNA]</scope>
    <source>
        <strain evidence="17 18">J1</strain>
    </source>
</reference>
<keyword evidence="14" id="KW-0732">Signal</keyword>
<dbReference type="KEGG" id="psuw:WQ53_05630"/>
<evidence type="ECO:0000256" key="9">
    <source>
        <dbReference type="ARBA" id="ARBA00023136"/>
    </source>
</evidence>
<gene>
    <name evidence="17" type="ORF">WQ53_05630</name>
</gene>
<keyword evidence="4" id="KW-0410">Iron transport</keyword>
<dbReference type="AlphaFoldDB" id="A0A0E3Z2Q4"/>
<feature type="domain" description="TonB-dependent receptor plug" evidence="16">
    <location>
        <begin position="61"/>
        <end position="170"/>
    </location>
</feature>
<dbReference type="RefSeq" id="WP_052631160.1">
    <property type="nucleotide sequence ID" value="NZ_CP011144.1"/>
</dbReference>
<comment type="subcellular location">
    <subcellularLocation>
        <location evidence="1 11">Cell outer membrane</location>
        <topology evidence="1 11">Multi-pass membrane protein</topology>
    </subcellularLocation>
</comment>
<keyword evidence="8 12" id="KW-0798">TonB box</keyword>
<dbReference type="InterPro" id="IPR036942">
    <property type="entry name" value="Beta-barrel_TonB_sf"/>
</dbReference>
<evidence type="ECO:0000256" key="13">
    <source>
        <dbReference type="RuleBase" id="RU003357"/>
    </source>
</evidence>
<feature type="short sequence motif" description="TonB box" evidence="12">
    <location>
        <begin position="48"/>
        <end position="54"/>
    </location>
</feature>
<keyword evidence="18" id="KW-1185">Reference proteome</keyword>
<dbReference type="PATRIC" id="fig|314722.6.peg.1191"/>
<evidence type="ECO:0000256" key="5">
    <source>
        <dbReference type="ARBA" id="ARBA00022692"/>
    </source>
</evidence>
<comment type="similarity">
    <text evidence="11 13">Belongs to the TonB-dependent receptor family.</text>
</comment>
<evidence type="ECO:0008006" key="19">
    <source>
        <dbReference type="Google" id="ProtNLM"/>
    </source>
</evidence>
<dbReference type="InterPro" id="IPR012910">
    <property type="entry name" value="Plug_dom"/>
</dbReference>
<dbReference type="GO" id="GO:0006826">
    <property type="term" value="P:iron ion transport"/>
    <property type="evidence" value="ECO:0007669"/>
    <property type="project" value="UniProtKB-KW"/>
</dbReference>
<organism evidence="17 18">
    <name type="scientific">Pseudoxanthomonas suwonensis</name>
    <dbReference type="NCBI Taxonomy" id="314722"/>
    <lineage>
        <taxon>Bacteria</taxon>
        <taxon>Pseudomonadati</taxon>
        <taxon>Pseudomonadota</taxon>
        <taxon>Gammaproteobacteria</taxon>
        <taxon>Lysobacterales</taxon>
        <taxon>Lysobacteraceae</taxon>
        <taxon>Pseudoxanthomonas</taxon>
    </lineage>
</organism>
<dbReference type="PANTHER" id="PTHR32552:SF81">
    <property type="entry name" value="TONB-DEPENDENT OUTER MEMBRANE RECEPTOR"/>
    <property type="match status" value="1"/>
</dbReference>
<evidence type="ECO:0000256" key="14">
    <source>
        <dbReference type="SAM" id="SignalP"/>
    </source>
</evidence>
<dbReference type="PROSITE" id="PS00430">
    <property type="entry name" value="TONB_DEPENDENT_REC_1"/>
    <property type="match status" value="1"/>
</dbReference>
<evidence type="ECO:0000256" key="10">
    <source>
        <dbReference type="ARBA" id="ARBA00023237"/>
    </source>
</evidence>
<proteinExistence type="inferred from homology"/>
<dbReference type="PROSITE" id="PS52016">
    <property type="entry name" value="TONB_DEPENDENT_REC_3"/>
    <property type="match status" value="1"/>
</dbReference>
<dbReference type="InterPro" id="IPR039426">
    <property type="entry name" value="TonB-dep_rcpt-like"/>
</dbReference>
<dbReference type="GO" id="GO:0009279">
    <property type="term" value="C:cell outer membrane"/>
    <property type="evidence" value="ECO:0007669"/>
    <property type="project" value="UniProtKB-SubCell"/>
</dbReference>
<keyword evidence="5 11" id="KW-0812">Transmembrane</keyword>
<evidence type="ECO:0000256" key="1">
    <source>
        <dbReference type="ARBA" id="ARBA00004571"/>
    </source>
</evidence>
<feature type="signal peptide" evidence="14">
    <location>
        <begin position="1"/>
        <end position="25"/>
    </location>
</feature>
<dbReference type="PANTHER" id="PTHR32552">
    <property type="entry name" value="FERRICHROME IRON RECEPTOR-RELATED"/>
    <property type="match status" value="1"/>
</dbReference>
<dbReference type="Proteomes" id="UP000033067">
    <property type="component" value="Chromosome"/>
</dbReference>
<keyword evidence="9 11" id="KW-0472">Membrane</keyword>
<dbReference type="InterPro" id="IPR000531">
    <property type="entry name" value="Beta-barrel_TonB"/>
</dbReference>
<dbReference type="Pfam" id="PF00593">
    <property type="entry name" value="TonB_dep_Rec_b-barrel"/>
    <property type="match status" value="1"/>
</dbReference>
<dbReference type="Pfam" id="PF07715">
    <property type="entry name" value="Plug"/>
    <property type="match status" value="1"/>
</dbReference>
<keyword evidence="3 11" id="KW-1134">Transmembrane beta strand</keyword>
<dbReference type="CDD" id="cd01347">
    <property type="entry name" value="ligand_gated_channel"/>
    <property type="match status" value="1"/>
</dbReference>
<feature type="chain" id="PRO_5002416235" description="TonB-dependent receptor" evidence="14">
    <location>
        <begin position="26"/>
        <end position="785"/>
    </location>
</feature>
<dbReference type="SUPFAM" id="SSF56935">
    <property type="entry name" value="Porins"/>
    <property type="match status" value="1"/>
</dbReference>
<evidence type="ECO:0000313" key="18">
    <source>
        <dbReference type="Proteomes" id="UP000033067"/>
    </source>
</evidence>
<dbReference type="OrthoDB" id="127311at2"/>
<evidence type="ECO:0000259" key="15">
    <source>
        <dbReference type="Pfam" id="PF00593"/>
    </source>
</evidence>
<keyword evidence="2 11" id="KW-0813">Transport</keyword>
<evidence type="ECO:0000256" key="4">
    <source>
        <dbReference type="ARBA" id="ARBA00022496"/>
    </source>
</evidence>
<dbReference type="EMBL" id="CP011144">
    <property type="protein sequence ID" value="AKC86333.1"/>
    <property type="molecule type" value="Genomic_DNA"/>
</dbReference>
<sequence>MKNVLAQAVQAALLASVCLATSAQASGQQQETAAADAGASDDVVRLDTVTVTATRREASMQQVPISVSAVSAQKLAGANVREATDLQYLVPNLTFSSTNPVGSGGGYQIRGIGTQTYDSGVEQSVGMVVDGVVIGLTRDPGPAGFADIDRVEVLRGPQGTLFGKNSTAGVIQIVTRDPSMGKVSGEGTVMLGERNERIARAALNLPAGDTFAVRLAGFYTEQDGGIPFELQDGKALGDRRNSGLRAKALWWASDDLSVLLSAEHQDGFSRDGYTIHTLGTPAGPTDWATIFYNAQFAGFDPRPGTGVFKAFHNADVSTDMSTDAASLKIDYTIGASTLTSITAWRQMQQVQFSDLDASPSSMFDHSEGGVDGSQFTQELRLTSPSGERVEYVAGLYYYKTDVTGWISQYGDYYNWLYCNLGQPQCGLMPQVVLGGGRRDQDSGTRSTAAFGEATWAVSDTLKLFAGARYTRDRVTGRMWITPLPFPVVSLGTNQPYDGSVEASDVSGRAGLQWQPTDALMVYASYARGYKGPAIDGSSGVVREVRPEQVDSFEFGLKSTLLDGAMLLNVSFYQSDFYDFQAQALDLDAPTPVFSLTNAGHMRARGVELESDWRVSKGLTLGFNAVYNDATYQEFLGACYTYQPVSPTPGPGLCFLDPDTGLQTADYAGDRLADAPRLSYGVNGRYERAVGQALKFDASANWAWRDDTYAITGDENSMTESFGLLNANVGIGRQDGRWRVGVYARNLLDQRFYALFPGGTLNPGGYFRVTPPDAFRTVGVTLSAKF</sequence>
<keyword evidence="6" id="KW-0408">Iron</keyword>
<keyword evidence="10 11" id="KW-0998">Cell outer membrane</keyword>
<name>A0A0E3Z2Q4_9GAMM</name>
<evidence type="ECO:0000256" key="6">
    <source>
        <dbReference type="ARBA" id="ARBA00023004"/>
    </source>
</evidence>